<dbReference type="EMBL" id="AP008984">
    <property type="protein sequence ID" value="BAF48830.1"/>
    <property type="molecule type" value="Genomic_DNA"/>
</dbReference>
<accession>A4FTC5</accession>
<dbReference type="GO" id="GO:0019136">
    <property type="term" value="F:deoxynucleoside kinase activity"/>
    <property type="evidence" value="ECO:0007669"/>
    <property type="project" value="TreeGrafter"/>
</dbReference>
<name>A4FTC5_CYHV3</name>
<evidence type="ECO:0000256" key="1">
    <source>
        <dbReference type="ARBA" id="ARBA00022634"/>
    </source>
</evidence>
<gene>
    <name evidence="7" type="ORF">KHVJ026</name>
</gene>
<proteinExistence type="predicted"/>
<dbReference type="InterPro" id="IPR027417">
    <property type="entry name" value="P-loop_NTPase"/>
</dbReference>
<keyword evidence="5" id="KW-1133">Transmembrane helix</keyword>
<feature type="domain" description="Deoxynucleoside kinase" evidence="6">
    <location>
        <begin position="61"/>
        <end position="285"/>
    </location>
</feature>
<dbReference type="SUPFAM" id="SSF52540">
    <property type="entry name" value="P-loop containing nucleoside triphosphate hydrolases"/>
    <property type="match status" value="1"/>
</dbReference>
<feature type="transmembrane region" description="Helical" evidence="5">
    <location>
        <begin position="22"/>
        <end position="45"/>
    </location>
</feature>
<keyword evidence="5" id="KW-0472">Membrane</keyword>
<organism evidence="7 8">
    <name type="scientific">Cyprinid herpesvirus 3</name>
    <name type="common">CyHV-3</name>
    <dbReference type="NCBI Taxonomy" id="180230"/>
    <lineage>
        <taxon>Viruses</taxon>
        <taxon>Duplodnaviria</taxon>
        <taxon>Heunggongvirae</taxon>
        <taxon>Peploviricota</taxon>
        <taxon>Herviviricetes</taxon>
        <taxon>Herpesvirales</taxon>
        <taxon>Alloherpesviridae</taxon>
        <taxon>Cyvirus</taxon>
        <taxon>Cyvirus cyprinidallo3</taxon>
    </lineage>
</organism>
<evidence type="ECO:0000256" key="4">
    <source>
        <dbReference type="ARBA" id="ARBA00022840"/>
    </source>
</evidence>
<sequence>MTNHSLLLYHPLVIRWRHSSSLLLRCCCCGLLVVIALSSSLFLTITSRLNLVMQMPLVRVAVEGNLGAGKSTFIEAMKEYAKRQRWEVMVEPIDSWTDVCGKGNLLDRYYKDMPRWGYTFQSYAYQSRLQRQTELEMGLPMLGVDVVVYERSCFSDRFVFGEAARMSGNMDELEFAAYSAAHKFFAEILQRPFDIHGVIYLRATPKTCLERVNKRSRSEESSVDMEYLTTIHKLHEDWLMHKKGPCEQYPSMCKVPVLVVNVDEYNCEDVARRREIFAEVDAFIKDQVIEVLF</sequence>
<evidence type="ECO:0000256" key="5">
    <source>
        <dbReference type="SAM" id="Phobius"/>
    </source>
</evidence>
<dbReference type="PANTHER" id="PTHR10513:SF35">
    <property type="entry name" value="DEOXYADENOSINE KINASE"/>
    <property type="match status" value="1"/>
</dbReference>
<dbReference type="PANTHER" id="PTHR10513">
    <property type="entry name" value="DEOXYNUCLEOSIDE KINASE"/>
    <property type="match status" value="1"/>
</dbReference>
<keyword evidence="2" id="KW-0547">Nucleotide-binding</keyword>
<keyword evidence="1" id="KW-0237">DNA synthesis</keyword>
<dbReference type="GO" id="GO:0071897">
    <property type="term" value="P:DNA biosynthetic process"/>
    <property type="evidence" value="ECO:0007669"/>
    <property type="project" value="UniProtKB-KW"/>
</dbReference>
<dbReference type="Pfam" id="PF01712">
    <property type="entry name" value="dNK"/>
    <property type="match status" value="1"/>
</dbReference>
<reference evidence="7 8" key="1">
    <citation type="journal article" date="2007" name="J. Virol.">
        <title>Genome sequences of three koi herpesvirus isolates representing the expanding distribution of an emerging disease threatening koi and common carp worldwide.</title>
        <authorList>
            <person name="Aoki T."/>
            <person name="Hirono I."/>
            <person name="Kurokawa K."/>
            <person name="Fukuda H."/>
            <person name="Nahary R."/>
            <person name="Eldar A."/>
            <person name="Davison A.J."/>
            <person name="Waltzek T.B."/>
            <person name="Bercovier H."/>
            <person name="Hedrick R.P."/>
        </authorList>
    </citation>
    <scope>NUCLEOTIDE SEQUENCE [LARGE SCALE GENOMIC DNA]</scope>
    <source>
        <strain evidence="7">TUMST1</strain>
    </source>
</reference>
<evidence type="ECO:0000256" key="2">
    <source>
        <dbReference type="ARBA" id="ARBA00022741"/>
    </source>
</evidence>
<evidence type="ECO:0000313" key="8">
    <source>
        <dbReference type="Proteomes" id="UP000169752"/>
    </source>
</evidence>
<protein>
    <recommendedName>
        <fullName evidence="6">Deoxynucleoside kinase domain-containing protein</fullName>
    </recommendedName>
</protein>
<keyword evidence="3" id="KW-0808">Transferase</keyword>
<dbReference type="InterPro" id="IPR050566">
    <property type="entry name" value="Deoxyribonucleoside_kinase"/>
</dbReference>
<dbReference type="InterPro" id="IPR031314">
    <property type="entry name" value="DNK_dom"/>
</dbReference>
<dbReference type="Gene3D" id="3.40.50.300">
    <property type="entry name" value="P-loop containing nucleotide triphosphate hydrolases"/>
    <property type="match status" value="1"/>
</dbReference>
<evidence type="ECO:0000313" key="7">
    <source>
        <dbReference type="EMBL" id="BAF48830.1"/>
    </source>
</evidence>
<dbReference type="GO" id="GO:0005524">
    <property type="term" value="F:ATP binding"/>
    <property type="evidence" value="ECO:0007669"/>
    <property type="project" value="UniProtKB-KW"/>
</dbReference>
<dbReference type="CDD" id="cd01673">
    <property type="entry name" value="dNK"/>
    <property type="match status" value="1"/>
</dbReference>
<keyword evidence="3" id="KW-0418">Kinase</keyword>
<dbReference type="Proteomes" id="UP000169752">
    <property type="component" value="Segment"/>
</dbReference>
<keyword evidence="5" id="KW-0812">Transmembrane</keyword>
<evidence type="ECO:0000259" key="6">
    <source>
        <dbReference type="Pfam" id="PF01712"/>
    </source>
</evidence>
<keyword evidence="4" id="KW-0067">ATP-binding</keyword>
<evidence type="ECO:0000256" key="3">
    <source>
        <dbReference type="ARBA" id="ARBA00022777"/>
    </source>
</evidence>